<reference evidence="2" key="1">
    <citation type="submission" date="2022-11" db="UniProtKB">
        <authorList>
            <consortium name="WormBaseParasite"/>
        </authorList>
    </citation>
    <scope>IDENTIFICATION</scope>
</reference>
<sequence length="190" mass="20062">MSKLLAVVLLLSLEFQLGWSQSIGSGAIPTRLCNTCQQHSQPPPPCSTCGSAPPPPCTTCYQPPPPPACSWTLWTAWSECSVTCGSGGVRYRTHECTCAQCSGPASEQQLCNGPYQCPTTCNTCNNPPPPPSCSTCNQPAPPPPSCSTCGGIGTGAGISMGNNAYYDPYRNGKRRRRSSKNLSETLKIDS</sequence>
<organism evidence="1 2">
    <name type="scientific">Panagrolaimus sp. JU765</name>
    <dbReference type="NCBI Taxonomy" id="591449"/>
    <lineage>
        <taxon>Eukaryota</taxon>
        <taxon>Metazoa</taxon>
        <taxon>Ecdysozoa</taxon>
        <taxon>Nematoda</taxon>
        <taxon>Chromadorea</taxon>
        <taxon>Rhabditida</taxon>
        <taxon>Tylenchina</taxon>
        <taxon>Panagrolaimomorpha</taxon>
        <taxon>Panagrolaimoidea</taxon>
        <taxon>Panagrolaimidae</taxon>
        <taxon>Panagrolaimus</taxon>
    </lineage>
</organism>
<evidence type="ECO:0000313" key="1">
    <source>
        <dbReference type="Proteomes" id="UP000887576"/>
    </source>
</evidence>
<name>A0AC34QZB6_9BILA</name>
<accession>A0AC34QZB6</accession>
<protein>
    <submittedName>
        <fullName evidence="2">Uncharacterized protein</fullName>
    </submittedName>
</protein>
<proteinExistence type="predicted"/>
<evidence type="ECO:0000313" key="2">
    <source>
        <dbReference type="WBParaSite" id="JU765_v2.g20605.t1"/>
    </source>
</evidence>
<dbReference type="WBParaSite" id="JU765_v2.g20605.t1">
    <property type="protein sequence ID" value="JU765_v2.g20605.t1"/>
    <property type="gene ID" value="JU765_v2.g20605"/>
</dbReference>
<dbReference type="Proteomes" id="UP000887576">
    <property type="component" value="Unplaced"/>
</dbReference>